<dbReference type="InterPro" id="IPR000182">
    <property type="entry name" value="GNAT_dom"/>
</dbReference>
<dbReference type="InterPro" id="IPR016181">
    <property type="entry name" value="Acyl_CoA_acyltransferase"/>
</dbReference>
<dbReference type="InterPro" id="IPR016890">
    <property type="entry name" value="UCP028520"/>
</dbReference>
<reference evidence="6" key="1">
    <citation type="submission" date="2020-05" db="EMBL/GenBank/DDBJ databases">
        <authorList>
            <person name="Chiriac C."/>
            <person name="Salcher M."/>
            <person name="Ghai R."/>
            <person name="Kavagutti S V."/>
        </authorList>
    </citation>
    <scope>NUCLEOTIDE SEQUENCE</scope>
</reference>
<accession>A0A6J7VQS3</accession>
<evidence type="ECO:0000313" key="4">
    <source>
        <dbReference type="EMBL" id="CAB4625840.1"/>
    </source>
</evidence>
<dbReference type="AlphaFoldDB" id="A0A6J7VQS3"/>
<dbReference type="EMBL" id="CAEZZV010000070">
    <property type="protein sequence ID" value="CAB4778159.1"/>
    <property type="molecule type" value="Genomic_DNA"/>
</dbReference>
<dbReference type="SUPFAM" id="SSF55729">
    <property type="entry name" value="Acyl-CoA N-acyltransferases (Nat)"/>
    <property type="match status" value="1"/>
</dbReference>
<dbReference type="EMBL" id="CAEZSL010000067">
    <property type="protein sequence ID" value="CAB4542698.1"/>
    <property type="molecule type" value="Genomic_DNA"/>
</dbReference>
<evidence type="ECO:0000313" key="3">
    <source>
        <dbReference type="EMBL" id="CAB4608992.1"/>
    </source>
</evidence>
<protein>
    <submittedName>
        <fullName evidence="6">Unannotated protein</fullName>
    </submittedName>
</protein>
<evidence type="ECO:0000313" key="2">
    <source>
        <dbReference type="EMBL" id="CAB4542698.1"/>
    </source>
</evidence>
<dbReference type="Gene3D" id="3.40.630.30">
    <property type="match status" value="1"/>
</dbReference>
<dbReference type="PROSITE" id="PS51186">
    <property type="entry name" value="GNAT"/>
    <property type="match status" value="1"/>
</dbReference>
<dbReference type="EMBL" id="CAEZUK010000234">
    <property type="protein sequence ID" value="CAB4608992.1"/>
    <property type="molecule type" value="Genomic_DNA"/>
</dbReference>
<dbReference type="Pfam" id="PF00583">
    <property type="entry name" value="Acetyltransf_1"/>
    <property type="match status" value="1"/>
</dbReference>
<evidence type="ECO:0000259" key="1">
    <source>
        <dbReference type="PROSITE" id="PS51186"/>
    </source>
</evidence>
<name>A0A6J7VQS3_9ZZZZ</name>
<sequence>MPIIRNLALTDIDAIMAINEENVPAVGQETREAMLEIFGQCNVAIGAEVGGNLVGFCMLLPPQSTYASPNYLFFCENYEDFIYLDRVAITSSHQGQGIGKLLYREVESRTDAPWFTLEVNVQPPNEGSLRFHAREGFVEVAQLETRPGKIVSLMAKKLH</sequence>
<dbReference type="CDD" id="cd04301">
    <property type="entry name" value="NAT_SF"/>
    <property type="match status" value="1"/>
</dbReference>
<gene>
    <name evidence="2" type="ORF">UFOPK1421_00739</name>
    <name evidence="3" type="ORF">UFOPK1820_01228</name>
    <name evidence="4" type="ORF">UFOPK1960_00377</name>
    <name evidence="5" type="ORF">UFOPK2921_00679</name>
    <name evidence="6" type="ORF">UFOPK4422_00390</name>
</gene>
<dbReference type="EMBL" id="CAEZVL010000035">
    <property type="protein sequence ID" value="CAB4625840.1"/>
    <property type="molecule type" value="Genomic_DNA"/>
</dbReference>
<dbReference type="GO" id="GO:0016747">
    <property type="term" value="F:acyltransferase activity, transferring groups other than amino-acyl groups"/>
    <property type="evidence" value="ECO:0007669"/>
    <property type="project" value="InterPro"/>
</dbReference>
<evidence type="ECO:0000313" key="6">
    <source>
        <dbReference type="EMBL" id="CAB5114914.1"/>
    </source>
</evidence>
<feature type="domain" description="N-acetyltransferase" evidence="1">
    <location>
        <begin position="2"/>
        <end position="159"/>
    </location>
</feature>
<organism evidence="6">
    <name type="scientific">freshwater metagenome</name>
    <dbReference type="NCBI Taxonomy" id="449393"/>
    <lineage>
        <taxon>unclassified sequences</taxon>
        <taxon>metagenomes</taxon>
        <taxon>ecological metagenomes</taxon>
    </lineage>
</organism>
<dbReference type="PIRSF" id="PIRSF028520">
    <property type="entry name" value="UCP028520"/>
    <property type="match status" value="1"/>
</dbReference>
<dbReference type="EMBL" id="CAFBRX010000025">
    <property type="protein sequence ID" value="CAB5114914.1"/>
    <property type="molecule type" value="Genomic_DNA"/>
</dbReference>
<proteinExistence type="predicted"/>
<evidence type="ECO:0000313" key="5">
    <source>
        <dbReference type="EMBL" id="CAB4778159.1"/>
    </source>
</evidence>